<evidence type="ECO:0000313" key="2">
    <source>
        <dbReference type="EMBL" id="MBK4736428.1"/>
    </source>
</evidence>
<dbReference type="Gene3D" id="3.30.450.40">
    <property type="match status" value="1"/>
</dbReference>
<dbReference type="Proteomes" id="UP000622890">
    <property type="component" value="Unassembled WGS sequence"/>
</dbReference>
<dbReference type="PANTHER" id="PTHR38765">
    <property type="entry name" value="DUF484 DOMAIN-CONTAINING PROTEIN"/>
    <property type="match status" value="1"/>
</dbReference>
<organism evidence="2 3">
    <name type="scientific">Noviherbaspirillum pedocola</name>
    <dbReference type="NCBI Taxonomy" id="2801341"/>
    <lineage>
        <taxon>Bacteria</taxon>
        <taxon>Pseudomonadati</taxon>
        <taxon>Pseudomonadota</taxon>
        <taxon>Betaproteobacteria</taxon>
        <taxon>Burkholderiales</taxon>
        <taxon>Oxalobacteraceae</taxon>
        <taxon>Noviherbaspirillum</taxon>
    </lineage>
</organism>
<comment type="caution">
    <text evidence="2">The sequence shown here is derived from an EMBL/GenBank/DDBJ whole genome shotgun (WGS) entry which is preliminary data.</text>
</comment>
<keyword evidence="1" id="KW-0175">Coiled coil</keyword>
<reference evidence="2" key="1">
    <citation type="submission" date="2021-01" db="EMBL/GenBank/DDBJ databases">
        <title>Genome sequence of strain Noviherbaspirillum sp. DKR-6.</title>
        <authorList>
            <person name="Chaudhary D.K."/>
        </authorList>
    </citation>
    <scope>NUCLEOTIDE SEQUENCE</scope>
    <source>
        <strain evidence="2">DKR-6</strain>
    </source>
</reference>
<evidence type="ECO:0000313" key="3">
    <source>
        <dbReference type="Proteomes" id="UP000622890"/>
    </source>
</evidence>
<dbReference type="SUPFAM" id="SSF55781">
    <property type="entry name" value="GAF domain-like"/>
    <property type="match status" value="1"/>
</dbReference>
<protein>
    <submittedName>
        <fullName evidence="2">DUF484 family protein</fullName>
    </submittedName>
</protein>
<dbReference type="AlphaFoldDB" id="A0A934SW11"/>
<dbReference type="Pfam" id="PF04340">
    <property type="entry name" value="DUF484"/>
    <property type="match status" value="1"/>
</dbReference>
<accession>A0A934SW11</accession>
<gene>
    <name evidence="2" type="ORF">JJB74_17535</name>
</gene>
<feature type="coiled-coil region" evidence="1">
    <location>
        <begin position="44"/>
        <end position="71"/>
    </location>
</feature>
<proteinExistence type="predicted"/>
<sequence>MSTSLDVDGDAVAAYLAAHPAFFDEHAELLSGLRLASSVSGRAISLQERQMEVLRDKIKTLELKLAGLLRIGRENDSIAERFHEWTCSLLATKSEQSLPQILIDGLRERFDVPQATLRLWGVKDEYAHAWFAAGVSDDVRIFSNGLDTPFCGPNKEFEAALWLPDPAAVRSIAMLPLRAASGEPAFGLLVLGSDELGRFSEDMSTDFLSRFAGTAGAALACLRT</sequence>
<name>A0A934SW11_9BURK</name>
<dbReference type="InterPro" id="IPR007435">
    <property type="entry name" value="DUF484"/>
</dbReference>
<dbReference type="InterPro" id="IPR029016">
    <property type="entry name" value="GAF-like_dom_sf"/>
</dbReference>
<dbReference type="PANTHER" id="PTHR38765:SF1">
    <property type="entry name" value="DUF484 DOMAIN-CONTAINING PROTEIN"/>
    <property type="match status" value="1"/>
</dbReference>
<evidence type="ECO:0000256" key="1">
    <source>
        <dbReference type="SAM" id="Coils"/>
    </source>
</evidence>
<dbReference type="EMBL" id="JAEPBG010000007">
    <property type="protein sequence ID" value="MBK4736428.1"/>
    <property type="molecule type" value="Genomic_DNA"/>
</dbReference>
<keyword evidence="3" id="KW-1185">Reference proteome</keyword>